<accession>A0A4V3UNW6</accession>
<dbReference type="GeneID" id="54322811"/>
<reference evidence="7 8" key="1">
    <citation type="submission" date="2019-03" db="EMBL/GenBank/DDBJ databases">
        <title>The genome sequence of a newly discovered highly antifungal drug resistant Aspergillus species, Aspergillus tanneri NIH 1004.</title>
        <authorList>
            <person name="Mounaud S."/>
            <person name="Singh I."/>
            <person name="Joardar V."/>
            <person name="Pakala S."/>
            <person name="Pakala S."/>
            <person name="Venepally P."/>
            <person name="Hoover J."/>
            <person name="Nierman W."/>
            <person name="Chung J."/>
            <person name="Losada L."/>
        </authorList>
    </citation>
    <scope>NUCLEOTIDE SEQUENCE [LARGE SCALE GENOMIC DNA]</scope>
    <source>
        <strain evidence="7 8">NIH1004</strain>
    </source>
</reference>
<sequence>MPRRPSLQERDRELQRQHERREFIEGLISQLKQKMEKRGKVLDTFISRGSLLDMWTEELLKKFVELLMPSLKSKSIPKLRSGYLQTLSTLVYIEWDRWPDFAAIFLEQNRGDEKIPEYTLETLEDPSFLGPRWAEKFLNNQYIFCPIDIEEGENIIRSKEWRLPFRDGGGRIGQGGFGEIVYETIARGHFRSQSDHLLHGAPYTQDIMVARKCFYTRSHFQHEIKNLSLLRASLSNHERIVPFLATVTVGRDFNIIFPLAKMDLEAFLGGKYRPPSEFTTQDLITEASNLTGALSFLHGHLQPPGLKCCHMDLKPQNILVFDGVNCPVGKWKISDFGISIMSVSDRRQMTVTDFVDNNTYPVNDDPQRVPRTYQPPEVSTDRRFGRRSDVWSLGCILVRILALGLDGLNGLKWLDERRALSDDGCVGYEHDYFHRGSPPVLNPHIETWLTTLPFRHQNCLPIFLEACKDILLRILSIDKYRRPLAEEVQTRLLEIKEFAPSERGSVTPGVQSLDLSGLDHKKSTDITATVASVVAAIAYGNGHELRALLNGNVMVEESHEGDRPVIHAIRNNFTDAVRMLQDYEPLLDLETPDCEGRTPLRLAAEQGNTSLVETLLRAGVDINAPSRDGLMPLMVAVQHGHQDTIEVLLNHGANCMAYSENGYTCVHYAAMNRTAGADVLLSLISNMKNVDVPGIRDGRTPLFVLVNSFANNDLWWRKFYALYNRGANLSLPDKNDMTPLSTAVTQGHALLAEKLWELKAEYGHTPLPRNCFSDMEKVVRKIRASKEPGHTRKQSGWSFRRRSHSSHGS</sequence>
<dbReference type="InterPro" id="IPR002110">
    <property type="entry name" value="Ankyrin_rpt"/>
</dbReference>
<dbReference type="PROSITE" id="PS50088">
    <property type="entry name" value="ANK_REPEAT"/>
    <property type="match status" value="2"/>
</dbReference>
<dbReference type="EMBL" id="SOSA01000314">
    <property type="protein sequence ID" value="THC92714.1"/>
    <property type="molecule type" value="Genomic_DNA"/>
</dbReference>
<dbReference type="SUPFAM" id="SSF56112">
    <property type="entry name" value="Protein kinase-like (PK-like)"/>
    <property type="match status" value="1"/>
</dbReference>
<feature type="repeat" description="ANK" evidence="3">
    <location>
        <begin position="595"/>
        <end position="627"/>
    </location>
</feature>
<keyword evidence="1" id="KW-0677">Repeat</keyword>
<name>A0A4V3UNW6_9EURO</name>
<comment type="caution">
    <text evidence="7">The sequence shown here is derived from an EMBL/GenBank/DDBJ whole genome shotgun (WGS) entry which is preliminary data.</text>
</comment>
<proteinExistence type="predicted"/>
<dbReference type="PROSITE" id="PS50011">
    <property type="entry name" value="PROTEIN_KINASE_DOM"/>
    <property type="match status" value="1"/>
</dbReference>
<protein>
    <recommendedName>
        <fullName evidence="5">Protein kinase domain-containing protein</fullName>
    </recommendedName>
</protein>
<dbReference type="SMART" id="SM00248">
    <property type="entry name" value="ANK"/>
    <property type="match status" value="4"/>
</dbReference>
<dbReference type="Pfam" id="PF12796">
    <property type="entry name" value="Ank_2"/>
    <property type="match status" value="1"/>
</dbReference>
<dbReference type="InterPro" id="IPR008271">
    <property type="entry name" value="Ser/Thr_kinase_AS"/>
</dbReference>
<dbReference type="Pfam" id="PF00069">
    <property type="entry name" value="Pkinase"/>
    <property type="match status" value="1"/>
</dbReference>
<feature type="domain" description="Protein kinase" evidence="5">
    <location>
        <begin position="166"/>
        <end position="499"/>
    </location>
</feature>
<keyword evidence="2 3" id="KW-0040">ANK repeat</keyword>
<dbReference type="Gene3D" id="1.25.40.20">
    <property type="entry name" value="Ankyrin repeat-containing domain"/>
    <property type="match status" value="1"/>
</dbReference>
<evidence type="ECO:0000313" key="7">
    <source>
        <dbReference type="EMBL" id="THC92714.1"/>
    </source>
</evidence>
<dbReference type="PROSITE" id="PS50297">
    <property type="entry name" value="ANK_REP_REGION"/>
    <property type="match status" value="2"/>
</dbReference>
<dbReference type="AlphaFoldDB" id="A0A4V3UNW6"/>
<dbReference type="InterPro" id="IPR036770">
    <property type="entry name" value="Ankyrin_rpt-contain_sf"/>
</dbReference>
<dbReference type="EMBL" id="QUQM01000002">
    <property type="protein sequence ID" value="KAA8651231.1"/>
    <property type="molecule type" value="Genomic_DNA"/>
</dbReference>
<evidence type="ECO:0000256" key="4">
    <source>
        <dbReference type="SAM" id="MobiDB-lite"/>
    </source>
</evidence>
<dbReference type="Proteomes" id="UP000324241">
    <property type="component" value="Unassembled WGS sequence"/>
</dbReference>
<keyword evidence="8" id="KW-1185">Reference proteome</keyword>
<dbReference type="CDD" id="cd00180">
    <property type="entry name" value="PKc"/>
    <property type="match status" value="1"/>
</dbReference>
<feature type="compositionally biased region" description="Basic residues" evidence="4">
    <location>
        <begin position="799"/>
        <end position="809"/>
    </location>
</feature>
<dbReference type="PANTHER" id="PTHR24198:SF165">
    <property type="entry name" value="ANKYRIN REPEAT-CONTAINING PROTEIN-RELATED"/>
    <property type="match status" value="1"/>
</dbReference>
<feature type="repeat" description="ANK" evidence="3">
    <location>
        <begin position="628"/>
        <end position="660"/>
    </location>
</feature>
<dbReference type="GO" id="GO:0004672">
    <property type="term" value="F:protein kinase activity"/>
    <property type="evidence" value="ECO:0007669"/>
    <property type="project" value="InterPro"/>
</dbReference>
<dbReference type="InterPro" id="IPR011009">
    <property type="entry name" value="Kinase-like_dom_sf"/>
</dbReference>
<evidence type="ECO:0000313" key="6">
    <source>
        <dbReference type="EMBL" id="KAA8651231.1"/>
    </source>
</evidence>
<evidence type="ECO:0000256" key="2">
    <source>
        <dbReference type="ARBA" id="ARBA00023043"/>
    </source>
</evidence>
<evidence type="ECO:0000256" key="1">
    <source>
        <dbReference type="ARBA" id="ARBA00022737"/>
    </source>
</evidence>
<dbReference type="Proteomes" id="UP000308092">
    <property type="component" value="Unassembled WGS sequence"/>
</dbReference>
<dbReference type="GO" id="GO:0005524">
    <property type="term" value="F:ATP binding"/>
    <property type="evidence" value="ECO:0007669"/>
    <property type="project" value="InterPro"/>
</dbReference>
<dbReference type="VEuPathDB" id="FungiDB:EYZ11_007821"/>
<dbReference type="PANTHER" id="PTHR24198">
    <property type="entry name" value="ANKYRIN REPEAT AND PROTEIN KINASE DOMAIN-CONTAINING PROTEIN"/>
    <property type="match status" value="1"/>
</dbReference>
<dbReference type="PROSITE" id="PS00108">
    <property type="entry name" value="PROTEIN_KINASE_ST"/>
    <property type="match status" value="1"/>
</dbReference>
<reference evidence="6 9" key="2">
    <citation type="submission" date="2019-08" db="EMBL/GenBank/DDBJ databases">
        <title>The genome sequence of a newly discovered highly antifungal drug resistant Aspergillus species, Aspergillus tanneri NIH 1004.</title>
        <authorList>
            <person name="Mounaud S."/>
            <person name="Singh I."/>
            <person name="Joardar V."/>
            <person name="Pakala S."/>
            <person name="Pakala S."/>
            <person name="Venepally P."/>
            <person name="Chung J.K."/>
            <person name="Losada L."/>
            <person name="Nierman W.C."/>
        </authorList>
    </citation>
    <scope>NUCLEOTIDE SEQUENCE [LARGE SCALE GENOMIC DNA]</scope>
    <source>
        <strain evidence="6 9">NIH1004</strain>
    </source>
</reference>
<evidence type="ECO:0000313" key="8">
    <source>
        <dbReference type="Proteomes" id="UP000308092"/>
    </source>
</evidence>
<dbReference type="SMART" id="SM00220">
    <property type="entry name" value="S_TKc"/>
    <property type="match status" value="1"/>
</dbReference>
<dbReference type="InterPro" id="IPR000719">
    <property type="entry name" value="Prot_kinase_dom"/>
</dbReference>
<evidence type="ECO:0000256" key="3">
    <source>
        <dbReference type="PROSITE-ProRule" id="PRU00023"/>
    </source>
</evidence>
<evidence type="ECO:0000313" key="9">
    <source>
        <dbReference type="Proteomes" id="UP000324241"/>
    </source>
</evidence>
<feature type="region of interest" description="Disordered" evidence="4">
    <location>
        <begin position="784"/>
        <end position="809"/>
    </location>
</feature>
<dbReference type="SUPFAM" id="SSF48403">
    <property type="entry name" value="Ankyrin repeat"/>
    <property type="match status" value="1"/>
</dbReference>
<dbReference type="Gene3D" id="1.10.510.10">
    <property type="entry name" value="Transferase(Phosphotransferase) domain 1"/>
    <property type="match status" value="1"/>
</dbReference>
<evidence type="ECO:0000259" key="5">
    <source>
        <dbReference type="PROSITE" id="PS50011"/>
    </source>
</evidence>
<dbReference type="STRING" id="1220188.A0A4V3UNW6"/>
<dbReference type="OrthoDB" id="5986190at2759"/>
<dbReference type="RefSeq" id="XP_033430592.1">
    <property type="nucleotide sequence ID" value="XM_033564835.1"/>
</dbReference>
<gene>
    <name evidence="6" type="ORF">ATNIH1004_000109</name>
    <name evidence="7" type="ORF">EYZ11_007821</name>
</gene>
<organism evidence="7 8">
    <name type="scientific">Aspergillus tanneri</name>
    <dbReference type="NCBI Taxonomy" id="1220188"/>
    <lineage>
        <taxon>Eukaryota</taxon>
        <taxon>Fungi</taxon>
        <taxon>Dikarya</taxon>
        <taxon>Ascomycota</taxon>
        <taxon>Pezizomycotina</taxon>
        <taxon>Eurotiomycetes</taxon>
        <taxon>Eurotiomycetidae</taxon>
        <taxon>Eurotiales</taxon>
        <taxon>Aspergillaceae</taxon>
        <taxon>Aspergillus</taxon>
        <taxon>Aspergillus subgen. Circumdati</taxon>
    </lineage>
</organism>